<feature type="transmembrane region" description="Helical" evidence="1">
    <location>
        <begin position="185"/>
        <end position="206"/>
    </location>
</feature>
<dbReference type="PANTHER" id="PTHR32309">
    <property type="entry name" value="TYROSINE-PROTEIN KINASE"/>
    <property type="match status" value="1"/>
</dbReference>
<keyword evidence="1" id="KW-1133">Transmembrane helix</keyword>
<dbReference type="AlphaFoldDB" id="A0A6J6CLJ0"/>
<protein>
    <submittedName>
        <fullName evidence="2">Unannotated protein</fullName>
    </submittedName>
</protein>
<evidence type="ECO:0000256" key="1">
    <source>
        <dbReference type="SAM" id="Phobius"/>
    </source>
</evidence>
<dbReference type="GO" id="GO:0004713">
    <property type="term" value="F:protein tyrosine kinase activity"/>
    <property type="evidence" value="ECO:0007669"/>
    <property type="project" value="TreeGrafter"/>
</dbReference>
<dbReference type="EMBL" id="CAEZSF010000212">
    <property type="protein sequence ID" value="CAB4552197.1"/>
    <property type="molecule type" value="Genomic_DNA"/>
</dbReference>
<dbReference type="SUPFAM" id="SSF52540">
    <property type="entry name" value="P-loop containing nucleoside triphosphate hydrolases"/>
    <property type="match status" value="1"/>
</dbReference>
<gene>
    <name evidence="2" type="ORF">UFOPK1358_01697</name>
    <name evidence="3" type="ORF">UFOPK2766_00365</name>
</gene>
<dbReference type="InterPro" id="IPR050445">
    <property type="entry name" value="Bact_polysacc_biosynth/exp"/>
</dbReference>
<reference evidence="2" key="1">
    <citation type="submission" date="2020-05" db="EMBL/GenBank/DDBJ databases">
        <authorList>
            <person name="Chiriac C."/>
            <person name="Salcher M."/>
            <person name="Ghai R."/>
            <person name="Kavagutti S V."/>
        </authorList>
    </citation>
    <scope>NUCLEOTIDE SEQUENCE</scope>
</reference>
<accession>A0A6J6CLJ0</accession>
<name>A0A6J6CLJ0_9ZZZZ</name>
<dbReference type="Gene3D" id="3.40.50.300">
    <property type="entry name" value="P-loop containing nucleotide triphosphate hydrolases"/>
    <property type="match status" value="1"/>
</dbReference>
<feature type="transmembrane region" description="Helical" evidence="1">
    <location>
        <begin position="34"/>
        <end position="53"/>
    </location>
</feature>
<evidence type="ECO:0000313" key="2">
    <source>
        <dbReference type="EMBL" id="CAB4552197.1"/>
    </source>
</evidence>
<proteinExistence type="predicted"/>
<keyword evidence="1" id="KW-0472">Membrane</keyword>
<evidence type="ECO:0000313" key="3">
    <source>
        <dbReference type="EMBL" id="CAB4731815.1"/>
    </source>
</evidence>
<keyword evidence="1" id="KW-0812">Transmembrane</keyword>
<dbReference type="InterPro" id="IPR027417">
    <property type="entry name" value="P-loop_NTPase"/>
</dbReference>
<organism evidence="2">
    <name type="scientific">freshwater metagenome</name>
    <dbReference type="NCBI Taxonomy" id="449393"/>
    <lineage>
        <taxon>unclassified sequences</taxon>
        <taxon>metagenomes</taxon>
        <taxon>ecological metagenomes</taxon>
    </lineage>
</organism>
<dbReference type="GO" id="GO:0005886">
    <property type="term" value="C:plasma membrane"/>
    <property type="evidence" value="ECO:0007669"/>
    <property type="project" value="TreeGrafter"/>
</dbReference>
<dbReference type="PANTHER" id="PTHR32309:SF13">
    <property type="entry name" value="FERRIC ENTEROBACTIN TRANSPORT PROTEIN FEPE"/>
    <property type="match status" value="1"/>
</dbReference>
<sequence>MMPMRTTSVALEQREAPTPVVETRRSIRLTKVQTLIVVASMLVTAAIAAALALTNPPIFETSRSILVLSGANPNDNEVLTRALESLLTSKGLAAEVKRRGDLPQSIDQISAMISASRKPESAFMDVVVSNPDKVVSEQVSAQVIPALSGVFESAQQDLPVESRITGPIFQEVFARPLQSTSTFPLWFAILFGLLLGGLVPFLFFVIRNLRQPVVESSQDVTDAIDLPILAKVAPLSARGANPQDTIAGVVSAIERLSLNEPVHRLVLVGSDEGVNRAEIALALACMVARSFGQPVALIDADLDNGILTSMLGASDSAGLAECLAGQLDAEASLAPLSQLRVPAVVEPMRPPDGMVRFLGVGVDTSRNVLKMRSSFHRVLEALAGRYVVIVNGPTIPGPVPTAQVLSLADATLMVVTEGVTTLTDAQAAGDTLRSFSSGASGIIVLRQ</sequence>
<dbReference type="EMBL" id="CAEZYU010000010">
    <property type="protein sequence ID" value="CAB4731815.1"/>
    <property type="molecule type" value="Genomic_DNA"/>
</dbReference>